<evidence type="ECO:0000256" key="7">
    <source>
        <dbReference type="ARBA" id="ARBA00023136"/>
    </source>
</evidence>
<sequence length="357" mass="40707">MDRVSRYQLFLMGAMYTHVLSIKYLHTQVIGSAKQSAWLAYPLTYLLVLLPLALFSGILRKNPEQTLLNALSTQFPRASKGVVFFYLCFFLYILARDLETLTHIINTYLLPMTPLIIIASLIIALAILSARSGLQTIGRMTEVFFPVFVIIILITPVVLAPQMQVRFLSPIWDESLYPLLRGVWLTLGYLGEIIIIPLIVIGSHYSVKQVASSLLFSVFLSEAFMVMTILILGPELTGHLLEPSLELVRLIRISDFLDRFDLPIVAIWLPCVILKISLTLYAASRAFHFLFPAIDYRVIPTYLGIFGLSFTMWFYDNPLQILSLNEWWPAAIVFVGFLLPLLLRFVIRREAKQEEMV</sequence>
<keyword evidence="5 8" id="KW-0812">Transmembrane</keyword>
<dbReference type="EMBL" id="CP066308">
    <property type="protein sequence ID" value="QQE75930.1"/>
    <property type="molecule type" value="Genomic_DNA"/>
</dbReference>
<dbReference type="KEGG" id="bcop:JD108_08710"/>
<dbReference type="PANTHER" id="PTHR34975">
    <property type="entry name" value="SPORE GERMINATION PROTEIN A2"/>
    <property type="match status" value="1"/>
</dbReference>
<comment type="subcellular location">
    <subcellularLocation>
        <location evidence="1">Membrane</location>
        <topology evidence="1">Multi-pass membrane protein</topology>
    </subcellularLocation>
</comment>
<accession>A0A7T5JQ98</accession>
<evidence type="ECO:0000313" key="9">
    <source>
        <dbReference type="EMBL" id="QQE75930.1"/>
    </source>
</evidence>
<evidence type="ECO:0000256" key="1">
    <source>
        <dbReference type="ARBA" id="ARBA00004141"/>
    </source>
</evidence>
<evidence type="ECO:0000313" key="10">
    <source>
        <dbReference type="EMBL" id="QUO42956.1"/>
    </source>
</evidence>
<dbReference type="EMBL" id="CP073708">
    <property type="protein sequence ID" value="QUO42956.1"/>
    <property type="molecule type" value="Genomic_DNA"/>
</dbReference>
<dbReference type="GO" id="GO:0016020">
    <property type="term" value="C:membrane"/>
    <property type="evidence" value="ECO:0007669"/>
    <property type="project" value="UniProtKB-SubCell"/>
</dbReference>
<feature type="transmembrane region" description="Helical" evidence="8">
    <location>
        <begin position="143"/>
        <end position="163"/>
    </location>
</feature>
<evidence type="ECO:0000256" key="3">
    <source>
        <dbReference type="ARBA" id="ARBA00022448"/>
    </source>
</evidence>
<proteinExistence type="inferred from homology"/>
<reference evidence="10" key="2">
    <citation type="submission" date="2021-04" db="EMBL/GenBank/DDBJ databases">
        <title>Brevibacillus composti FJAT-54423, complete genome.</title>
        <authorList>
            <person name="Tang R."/>
        </authorList>
    </citation>
    <scope>NUCLEOTIDE SEQUENCE</scope>
    <source>
        <strain evidence="10">FJAT-54424</strain>
    </source>
</reference>
<keyword evidence="3" id="KW-0813">Transport</keyword>
<name>A0A7T5JQ98_9BACL</name>
<keyword evidence="7 8" id="KW-0472">Membrane</keyword>
<feature type="transmembrane region" description="Helical" evidence="8">
    <location>
        <begin position="38"/>
        <end position="58"/>
    </location>
</feature>
<evidence type="ECO:0000256" key="6">
    <source>
        <dbReference type="ARBA" id="ARBA00022989"/>
    </source>
</evidence>
<evidence type="ECO:0000313" key="12">
    <source>
        <dbReference type="Proteomes" id="UP000677234"/>
    </source>
</evidence>
<evidence type="ECO:0000256" key="8">
    <source>
        <dbReference type="SAM" id="Phobius"/>
    </source>
</evidence>
<keyword evidence="12" id="KW-1185">Reference proteome</keyword>
<dbReference type="InterPro" id="IPR004761">
    <property type="entry name" value="Spore_GerAB"/>
</dbReference>
<gene>
    <name evidence="9" type="ORF">JD108_08710</name>
    <name evidence="10" type="ORF">KDJ56_08390</name>
</gene>
<keyword evidence="6 8" id="KW-1133">Transmembrane helix</keyword>
<keyword evidence="4" id="KW-0309">Germination</keyword>
<reference evidence="9 11" key="1">
    <citation type="submission" date="2020-12" db="EMBL/GenBank/DDBJ databases">
        <title>strain FJAT-54423T represents a novel species of the genus Brevibacillus.</title>
        <authorList>
            <person name="Tang R."/>
        </authorList>
    </citation>
    <scope>NUCLEOTIDE SEQUENCE [LARGE SCALE GENOMIC DNA]</scope>
    <source>
        <strain evidence="9 11">FJAT-54423</strain>
    </source>
</reference>
<feature type="transmembrane region" description="Helical" evidence="8">
    <location>
        <begin position="7"/>
        <end position="26"/>
    </location>
</feature>
<feature type="transmembrane region" description="Helical" evidence="8">
    <location>
        <begin position="214"/>
        <end position="233"/>
    </location>
</feature>
<evidence type="ECO:0000256" key="4">
    <source>
        <dbReference type="ARBA" id="ARBA00022544"/>
    </source>
</evidence>
<evidence type="ECO:0000313" key="11">
    <source>
        <dbReference type="Proteomes" id="UP000595847"/>
    </source>
</evidence>
<feature type="transmembrane region" description="Helical" evidence="8">
    <location>
        <begin position="327"/>
        <end position="347"/>
    </location>
</feature>
<feature type="transmembrane region" description="Helical" evidence="8">
    <location>
        <begin position="183"/>
        <end position="202"/>
    </location>
</feature>
<dbReference type="Proteomes" id="UP000677234">
    <property type="component" value="Chromosome"/>
</dbReference>
<evidence type="ECO:0000256" key="2">
    <source>
        <dbReference type="ARBA" id="ARBA00007998"/>
    </source>
</evidence>
<organism evidence="9 11">
    <name type="scientific">Brevibacillus composti</name>
    <dbReference type="NCBI Taxonomy" id="2796470"/>
    <lineage>
        <taxon>Bacteria</taxon>
        <taxon>Bacillati</taxon>
        <taxon>Bacillota</taxon>
        <taxon>Bacilli</taxon>
        <taxon>Bacillales</taxon>
        <taxon>Paenibacillaceae</taxon>
        <taxon>Brevibacillus</taxon>
    </lineage>
</organism>
<feature type="transmembrane region" description="Helical" evidence="8">
    <location>
        <begin position="296"/>
        <end position="315"/>
    </location>
</feature>
<dbReference type="NCBIfam" id="TIGR00912">
    <property type="entry name" value="2A0309"/>
    <property type="match status" value="1"/>
</dbReference>
<dbReference type="Proteomes" id="UP000595847">
    <property type="component" value="Chromosome"/>
</dbReference>
<dbReference type="AlphaFoldDB" id="A0A7T5JQ98"/>
<protein>
    <submittedName>
        <fullName evidence="9">Endospore germination permease</fullName>
    </submittedName>
</protein>
<comment type="similarity">
    <text evidence="2">Belongs to the amino acid-polyamine-organocation (APC) superfamily. Spore germination protein (SGP) (TC 2.A.3.9) family.</text>
</comment>
<dbReference type="PANTHER" id="PTHR34975:SF2">
    <property type="entry name" value="SPORE GERMINATION PROTEIN A2"/>
    <property type="match status" value="1"/>
</dbReference>
<dbReference type="Pfam" id="PF03845">
    <property type="entry name" value="Spore_permease"/>
    <property type="match status" value="1"/>
</dbReference>
<dbReference type="RefSeq" id="WP_198829440.1">
    <property type="nucleotide sequence ID" value="NZ_CP066308.1"/>
</dbReference>
<feature type="transmembrane region" description="Helical" evidence="8">
    <location>
        <begin position="78"/>
        <end position="95"/>
    </location>
</feature>
<feature type="transmembrane region" description="Helical" evidence="8">
    <location>
        <begin position="264"/>
        <end position="284"/>
    </location>
</feature>
<feature type="transmembrane region" description="Helical" evidence="8">
    <location>
        <begin position="107"/>
        <end position="131"/>
    </location>
</feature>
<evidence type="ECO:0000256" key="5">
    <source>
        <dbReference type="ARBA" id="ARBA00022692"/>
    </source>
</evidence>
<dbReference type="GO" id="GO:0009847">
    <property type="term" value="P:spore germination"/>
    <property type="evidence" value="ECO:0007669"/>
    <property type="project" value="InterPro"/>
</dbReference>